<feature type="domain" description="Major facilitator superfamily (MFS) profile" evidence="9">
    <location>
        <begin position="266"/>
        <end position="456"/>
    </location>
</feature>
<evidence type="ECO:0000259" key="9">
    <source>
        <dbReference type="PROSITE" id="PS50850"/>
    </source>
</evidence>
<feature type="transmembrane region" description="Helical" evidence="8">
    <location>
        <begin position="355"/>
        <end position="380"/>
    </location>
</feature>
<name>A0A232M3M6_9EURO</name>
<feature type="compositionally biased region" description="Polar residues" evidence="7">
    <location>
        <begin position="23"/>
        <end position="33"/>
    </location>
</feature>
<feature type="transmembrane region" description="Helical" evidence="8">
    <location>
        <begin position="63"/>
        <end position="87"/>
    </location>
</feature>
<dbReference type="InterPro" id="IPR036259">
    <property type="entry name" value="MFS_trans_sf"/>
</dbReference>
<evidence type="ECO:0000256" key="3">
    <source>
        <dbReference type="ARBA" id="ARBA00022448"/>
    </source>
</evidence>
<feature type="transmembrane region" description="Helical" evidence="8">
    <location>
        <begin position="392"/>
        <end position="413"/>
    </location>
</feature>
<feature type="transmembrane region" description="Helical" evidence="8">
    <location>
        <begin position="107"/>
        <end position="126"/>
    </location>
</feature>
<evidence type="ECO:0000256" key="2">
    <source>
        <dbReference type="ARBA" id="ARBA00006727"/>
    </source>
</evidence>
<feature type="transmembrane region" description="Helical" evidence="8">
    <location>
        <begin position="266"/>
        <end position="289"/>
    </location>
</feature>
<feature type="transmembrane region" description="Helical" evidence="8">
    <location>
        <begin position="190"/>
        <end position="210"/>
    </location>
</feature>
<evidence type="ECO:0000256" key="8">
    <source>
        <dbReference type="SAM" id="Phobius"/>
    </source>
</evidence>
<evidence type="ECO:0000256" key="4">
    <source>
        <dbReference type="ARBA" id="ARBA00022692"/>
    </source>
</evidence>
<protein>
    <recommendedName>
        <fullName evidence="9">Major facilitator superfamily (MFS) profile domain-containing protein</fullName>
    </recommendedName>
</protein>
<accession>A0A232M3M6</accession>
<keyword evidence="4 8" id="KW-0812">Transmembrane</keyword>
<feature type="transmembrane region" description="Helical" evidence="8">
    <location>
        <begin position="425"/>
        <end position="447"/>
    </location>
</feature>
<feature type="transmembrane region" description="Helical" evidence="8">
    <location>
        <begin position="222"/>
        <end position="242"/>
    </location>
</feature>
<reference evidence="10 11" key="1">
    <citation type="journal article" date="2015" name="Environ. Microbiol.">
        <title>Metagenome sequence of Elaphomyces granulatus from sporocarp tissue reveals Ascomycota ectomycorrhizal fingerprints of genome expansion and a Proteobacteria-rich microbiome.</title>
        <authorList>
            <person name="Quandt C.A."/>
            <person name="Kohler A."/>
            <person name="Hesse C.N."/>
            <person name="Sharpton T.J."/>
            <person name="Martin F."/>
            <person name="Spatafora J.W."/>
        </authorList>
    </citation>
    <scope>NUCLEOTIDE SEQUENCE [LARGE SCALE GENOMIC DNA]</scope>
    <source>
        <strain evidence="10 11">OSC145934</strain>
    </source>
</reference>
<evidence type="ECO:0000313" key="10">
    <source>
        <dbReference type="EMBL" id="OXV10894.1"/>
    </source>
</evidence>
<dbReference type="Proteomes" id="UP000243515">
    <property type="component" value="Unassembled WGS sequence"/>
</dbReference>
<dbReference type="Pfam" id="PF07690">
    <property type="entry name" value="MFS_1"/>
    <property type="match status" value="1"/>
</dbReference>
<keyword evidence="5 8" id="KW-1133">Transmembrane helix</keyword>
<dbReference type="GO" id="GO:0022857">
    <property type="term" value="F:transmembrane transporter activity"/>
    <property type="evidence" value="ECO:0007669"/>
    <property type="project" value="InterPro"/>
</dbReference>
<comment type="subcellular location">
    <subcellularLocation>
        <location evidence="1">Membrane</location>
        <topology evidence="1">Multi-pass membrane protein</topology>
    </subcellularLocation>
</comment>
<evidence type="ECO:0000256" key="7">
    <source>
        <dbReference type="SAM" id="MobiDB-lite"/>
    </source>
</evidence>
<dbReference type="GO" id="GO:0016020">
    <property type="term" value="C:membrane"/>
    <property type="evidence" value="ECO:0007669"/>
    <property type="project" value="UniProtKB-SubCell"/>
</dbReference>
<dbReference type="SUPFAM" id="SSF103473">
    <property type="entry name" value="MFS general substrate transporter"/>
    <property type="match status" value="1"/>
</dbReference>
<comment type="similarity">
    <text evidence="2">Belongs to the major facilitator superfamily. Monocarboxylate porter (TC 2.A.1.13) family.</text>
</comment>
<evidence type="ECO:0000256" key="6">
    <source>
        <dbReference type="ARBA" id="ARBA00023136"/>
    </source>
</evidence>
<dbReference type="EMBL" id="NPHW01002705">
    <property type="protein sequence ID" value="OXV10894.1"/>
    <property type="molecule type" value="Genomic_DNA"/>
</dbReference>
<dbReference type="OrthoDB" id="5667at2759"/>
<sequence length="456" mass="49289">MVMGTSQEENTGEVETTIPPNQPSDVSVSSSLKKGSEDVSLPPNENGPESAPPAMHPQEGMRAWTVVAGAYCALFVSFGWINCIGVFQDYYQLHQLKNLSPSTVSWIPSLESFMMLAGGPIFGGLFDSYGPRWPLLIGSLLHVFGLMMASISSEYYQFILSQGICSPLGASAVFFVATTSVATWFQKHRALALGITASGSSLAGVIFPIMVERLIPRVGFGWAMRICAFLMLFLLVIANLTIRSRLHHHPRPIHVMDFIRPLGEGAFALTVTAAFLTFWGMFLPFTFVILQAERYNVSAELVPYLIPILNAASILGRTLPGYVADRIGRFNTMIVMSGFTAVVVLALWVPSRTSATSIIFSILYGFGSGAFISLSPAVVAQISDIRQLGIRSGTFFAVVSVAALTGNPIGGALLPNAQTGSYLRLQLFTGIVMLAGSMFFILARGYIAGFNPRKKV</sequence>
<proteinExistence type="inferred from homology"/>
<dbReference type="AlphaFoldDB" id="A0A232M3M6"/>
<feature type="transmembrane region" description="Helical" evidence="8">
    <location>
        <begin position="301"/>
        <end position="318"/>
    </location>
</feature>
<dbReference type="InterPro" id="IPR050327">
    <property type="entry name" value="Proton-linked_MCT"/>
</dbReference>
<dbReference type="CDD" id="cd17352">
    <property type="entry name" value="MFS_MCT_SLC16"/>
    <property type="match status" value="1"/>
</dbReference>
<dbReference type="PROSITE" id="PS50850">
    <property type="entry name" value="MFS"/>
    <property type="match status" value="1"/>
</dbReference>
<evidence type="ECO:0000256" key="1">
    <source>
        <dbReference type="ARBA" id="ARBA00004141"/>
    </source>
</evidence>
<dbReference type="PANTHER" id="PTHR11360:SF224">
    <property type="entry name" value="MAJOR FACILITATOR SUPERFAMILY (MFS) PROFILE DOMAIN-CONTAINING PROTEIN-RELATED"/>
    <property type="match status" value="1"/>
</dbReference>
<evidence type="ECO:0000256" key="5">
    <source>
        <dbReference type="ARBA" id="ARBA00022989"/>
    </source>
</evidence>
<evidence type="ECO:0000313" key="11">
    <source>
        <dbReference type="Proteomes" id="UP000243515"/>
    </source>
</evidence>
<organism evidence="10 11">
    <name type="scientific">Elaphomyces granulatus</name>
    <dbReference type="NCBI Taxonomy" id="519963"/>
    <lineage>
        <taxon>Eukaryota</taxon>
        <taxon>Fungi</taxon>
        <taxon>Dikarya</taxon>
        <taxon>Ascomycota</taxon>
        <taxon>Pezizomycotina</taxon>
        <taxon>Eurotiomycetes</taxon>
        <taxon>Eurotiomycetidae</taxon>
        <taxon>Eurotiales</taxon>
        <taxon>Elaphomycetaceae</taxon>
        <taxon>Elaphomyces</taxon>
    </lineage>
</organism>
<dbReference type="Gene3D" id="1.20.1250.20">
    <property type="entry name" value="MFS general substrate transporter like domains"/>
    <property type="match status" value="1"/>
</dbReference>
<gene>
    <name evidence="10" type="ORF">Egran_01345</name>
</gene>
<feature type="region of interest" description="Disordered" evidence="7">
    <location>
        <begin position="1"/>
        <end position="56"/>
    </location>
</feature>
<dbReference type="InterPro" id="IPR011701">
    <property type="entry name" value="MFS"/>
</dbReference>
<feature type="transmembrane region" description="Helical" evidence="8">
    <location>
        <begin position="330"/>
        <end position="349"/>
    </location>
</feature>
<dbReference type="InterPro" id="IPR020846">
    <property type="entry name" value="MFS_dom"/>
</dbReference>
<keyword evidence="3" id="KW-0813">Transport</keyword>
<dbReference type="PANTHER" id="PTHR11360">
    <property type="entry name" value="MONOCARBOXYLATE TRANSPORTER"/>
    <property type="match status" value="1"/>
</dbReference>
<feature type="transmembrane region" description="Helical" evidence="8">
    <location>
        <begin position="133"/>
        <end position="152"/>
    </location>
</feature>
<feature type="transmembrane region" description="Helical" evidence="8">
    <location>
        <begin position="158"/>
        <end position="178"/>
    </location>
</feature>
<keyword evidence="11" id="KW-1185">Reference proteome</keyword>
<keyword evidence="6 8" id="KW-0472">Membrane</keyword>
<comment type="caution">
    <text evidence="10">The sequence shown here is derived from an EMBL/GenBank/DDBJ whole genome shotgun (WGS) entry which is preliminary data.</text>
</comment>